<evidence type="ECO:0000313" key="4">
    <source>
        <dbReference type="Proteomes" id="UP000009097"/>
    </source>
</evidence>
<dbReference type="RefSeq" id="XP_018239644.1">
    <property type="nucleotide sequence ID" value="XM_018382844.1"/>
</dbReference>
<dbReference type="SUPFAM" id="SSF54695">
    <property type="entry name" value="POZ domain"/>
    <property type="match status" value="1"/>
</dbReference>
<protein>
    <recommendedName>
        <fullName evidence="2">BTB domain-containing protein</fullName>
    </recommendedName>
</protein>
<evidence type="ECO:0000256" key="1">
    <source>
        <dbReference type="SAM" id="MobiDB-lite"/>
    </source>
</evidence>
<dbReference type="KEGG" id="fox:FOXG_04806"/>
<dbReference type="EMBL" id="DS231700">
    <property type="protein sequence ID" value="KNB01599.1"/>
    <property type="molecule type" value="Genomic_DNA"/>
</dbReference>
<accession>A0A0J9UQ01</accession>
<reference evidence="3" key="2">
    <citation type="journal article" date="2010" name="Nature">
        <title>Comparative genomics reveals mobile pathogenicity chromosomes in Fusarium.</title>
        <authorList>
            <person name="Ma L.J."/>
            <person name="van der Does H.C."/>
            <person name="Borkovich K.A."/>
            <person name="Coleman J.J."/>
            <person name="Daboussi M.J."/>
            <person name="Di Pietro A."/>
            <person name="Dufresne M."/>
            <person name="Freitag M."/>
            <person name="Grabherr M."/>
            <person name="Henrissat B."/>
            <person name="Houterman P.M."/>
            <person name="Kang S."/>
            <person name="Shim W.B."/>
            <person name="Woloshuk C."/>
            <person name="Xie X."/>
            <person name="Xu J.R."/>
            <person name="Antoniw J."/>
            <person name="Baker S.E."/>
            <person name="Bluhm B.H."/>
            <person name="Breakspear A."/>
            <person name="Brown D.W."/>
            <person name="Butchko R.A."/>
            <person name="Chapman S."/>
            <person name="Coulson R."/>
            <person name="Coutinho P.M."/>
            <person name="Danchin E.G."/>
            <person name="Diener A."/>
            <person name="Gale L.R."/>
            <person name="Gardiner D.M."/>
            <person name="Goff S."/>
            <person name="Hammond-Kosack K.E."/>
            <person name="Hilburn K."/>
            <person name="Hua-Van A."/>
            <person name="Jonkers W."/>
            <person name="Kazan K."/>
            <person name="Kodira C.D."/>
            <person name="Koehrsen M."/>
            <person name="Kumar L."/>
            <person name="Lee Y.H."/>
            <person name="Li L."/>
            <person name="Manners J.M."/>
            <person name="Miranda-Saavedra D."/>
            <person name="Mukherjee M."/>
            <person name="Park G."/>
            <person name="Park J."/>
            <person name="Park S.Y."/>
            <person name="Proctor R.H."/>
            <person name="Regev A."/>
            <person name="Ruiz-Roldan M.C."/>
            <person name="Sain D."/>
            <person name="Sakthikumar S."/>
            <person name="Sykes S."/>
            <person name="Schwartz D.C."/>
            <person name="Turgeon B.G."/>
            <person name="Wapinski I."/>
            <person name="Yoder O."/>
            <person name="Young S."/>
            <person name="Zeng Q."/>
            <person name="Zhou S."/>
            <person name="Galagan J."/>
            <person name="Cuomo C.A."/>
            <person name="Kistler H.C."/>
            <person name="Rep M."/>
        </authorList>
    </citation>
    <scope>NUCLEOTIDE SEQUENCE [LARGE SCALE GENOMIC DNA]</scope>
    <source>
        <strain evidence="3">4287</strain>
    </source>
</reference>
<gene>
    <name evidence="3" type="ORF">FOXG_04806</name>
</gene>
<dbReference type="InterPro" id="IPR011333">
    <property type="entry name" value="SKP1/BTB/POZ_sf"/>
</dbReference>
<dbReference type="Gene3D" id="3.30.710.10">
    <property type="entry name" value="Potassium Channel Kv1.1, Chain A"/>
    <property type="match status" value="1"/>
</dbReference>
<dbReference type="Proteomes" id="UP000009097">
    <property type="component" value="Unassembled WGS sequence"/>
</dbReference>
<evidence type="ECO:0000259" key="2">
    <source>
        <dbReference type="Pfam" id="PF00651"/>
    </source>
</evidence>
<organism evidence="3 4">
    <name type="scientific">Fusarium oxysporum f. sp. lycopersici (strain 4287 / CBS 123668 / FGSC 9935 / NRRL 34936)</name>
    <name type="common">Fusarium vascular wilt of tomato</name>
    <dbReference type="NCBI Taxonomy" id="426428"/>
    <lineage>
        <taxon>Eukaryota</taxon>
        <taxon>Fungi</taxon>
        <taxon>Dikarya</taxon>
        <taxon>Ascomycota</taxon>
        <taxon>Pezizomycotina</taxon>
        <taxon>Sordariomycetes</taxon>
        <taxon>Hypocreomycetidae</taxon>
        <taxon>Hypocreales</taxon>
        <taxon>Nectriaceae</taxon>
        <taxon>Fusarium</taxon>
        <taxon>Fusarium oxysporum species complex</taxon>
    </lineage>
</organism>
<dbReference type="VEuPathDB" id="FungiDB:FOXG_04806"/>
<dbReference type="GeneID" id="28946821"/>
<dbReference type="Pfam" id="PF00651">
    <property type="entry name" value="BTB"/>
    <property type="match status" value="1"/>
</dbReference>
<feature type="region of interest" description="Disordered" evidence="1">
    <location>
        <begin position="46"/>
        <end position="65"/>
    </location>
</feature>
<feature type="domain" description="BTB" evidence="2">
    <location>
        <begin position="84"/>
        <end position="174"/>
    </location>
</feature>
<dbReference type="AlphaFoldDB" id="A0A0J9UQ01"/>
<reference evidence="3" key="1">
    <citation type="submission" date="2007-04" db="EMBL/GenBank/DDBJ databases">
        <authorList>
            <consortium name="The Broad Institute Genome Sequencing Platform"/>
            <person name="Birren B."/>
            <person name="Lander E."/>
            <person name="Galagan J."/>
            <person name="Nusbaum C."/>
            <person name="Devon K."/>
            <person name="Ma L.-J."/>
            <person name="Jaffe D."/>
            <person name="Butler J."/>
            <person name="Alvarez P."/>
            <person name="Gnerre S."/>
            <person name="Grabherr M."/>
            <person name="Kleber M."/>
            <person name="Mauceli E."/>
            <person name="Brockman W."/>
            <person name="MacCallum I.A."/>
            <person name="Young S."/>
            <person name="LaButti K."/>
            <person name="DeCaprio D."/>
            <person name="Crawford M."/>
            <person name="Koehrsen M."/>
            <person name="Engels R."/>
            <person name="Montgomery P."/>
            <person name="Pearson M."/>
            <person name="Howarth C."/>
            <person name="Larson L."/>
            <person name="White J."/>
            <person name="O'Leary S."/>
            <person name="Kodira C."/>
            <person name="Zeng Q."/>
            <person name="Yandava C."/>
            <person name="Alvarado L."/>
            <person name="Kistler C."/>
            <person name="Shim W.-B."/>
            <person name="Kang S."/>
            <person name="Woloshuk C."/>
        </authorList>
    </citation>
    <scope>NUCLEOTIDE SEQUENCE</scope>
    <source>
        <strain evidence="3">4287</strain>
    </source>
</reference>
<name>A0A0J9UQ01_FUSO4</name>
<sequence>MSKVIMKKALLELDPQADALLILQCPNLQQIHEPIEQEISAEKKAVEINSSQKQQADAMKPPATKDEMASLQPYLQDGHPNHIEFRVSAKHLCLASPVFRKMIQGEYQESKPNNKGMLEIKASDWNAEAFLTVLDIIHSHHDSVPGNLPMDAIAQVGVIVDYYDCREVVQIFFESWRQSITYFSGYSFWPFHENVIDDAGYFGHDETIVLFLARTFAHTPGFKGLTRFAILNTFGLIETCLPIPAQILEKINHMRCELIDELFSQLYSLQEDLVVGRVGCTLECSCRLLGYLMKQMRERNLPMEKPSEPFPGYSVVSVVKLIRGIKTPNWRTHKSLDPCKLEKSLGLYQNGKDLGIAVPGLDLEDFQ</sequence>
<dbReference type="OrthoDB" id="5326346at2759"/>
<evidence type="ECO:0000313" key="3">
    <source>
        <dbReference type="EMBL" id="KNB01599.1"/>
    </source>
</evidence>
<dbReference type="InterPro" id="IPR000210">
    <property type="entry name" value="BTB/POZ_dom"/>
</dbReference>
<proteinExistence type="predicted"/>